<dbReference type="EMBL" id="FOGM01000004">
    <property type="protein sequence ID" value="SER46150.1"/>
    <property type="molecule type" value="Genomic_DNA"/>
</dbReference>
<gene>
    <name evidence="1" type="ORF">SAMN04487840_10480</name>
</gene>
<dbReference type="Pfam" id="PF20457">
    <property type="entry name" value="DUF6710"/>
    <property type="match status" value="1"/>
</dbReference>
<dbReference type="RefSeq" id="WP_074627404.1">
    <property type="nucleotide sequence ID" value="NZ_FOGM01000004.1"/>
</dbReference>
<name>A0A1H9PD93_9STRE</name>
<sequence>MMINLMKWSTYGRITKKMFDQQMAYKKAIRYFEQGLIRNDKFVSPSKEERLAFIDYYMTLVKIDLVSSKKLGAFWEKEFEDRFLPDPFAVGSEMIHPTQKTGEVKRMLLNEWAYIATWKSKSLIDTFFKVRRTGFKQNSNHDGYYYKELDLLYVYNGRHSATVGTVLGGEMEVEVVSIKEMYKQNIVTDGAYWYCFSVWKDDKRIGEIDDFRIAVLYELSRQKWLLENNEKMELSF</sequence>
<proteinExistence type="predicted"/>
<accession>A0A1H9PD93</accession>
<dbReference type="Proteomes" id="UP000182712">
    <property type="component" value="Unassembled WGS sequence"/>
</dbReference>
<dbReference type="AlphaFoldDB" id="A0A1H9PD93"/>
<reference evidence="1 2" key="1">
    <citation type="submission" date="2016-10" db="EMBL/GenBank/DDBJ databases">
        <authorList>
            <person name="de Groot N.N."/>
        </authorList>
    </citation>
    <scope>NUCLEOTIDE SEQUENCE [LARGE SCALE GENOMIC DNA]</scope>
    <source>
        <strain evidence="1 2">VTM2R47</strain>
    </source>
</reference>
<evidence type="ECO:0000313" key="2">
    <source>
        <dbReference type="Proteomes" id="UP000182712"/>
    </source>
</evidence>
<organism evidence="1 2">
    <name type="scientific">Streptococcus gallolyticus</name>
    <dbReference type="NCBI Taxonomy" id="315405"/>
    <lineage>
        <taxon>Bacteria</taxon>
        <taxon>Bacillati</taxon>
        <taxon>Bacillota</taxon>
        <taxon>Bacilli</taxon>
        <taxon>Lactobacillales</taxon>
        <taxon>Streptococcaceae</taxon>
        <taxon>Streptococcus</taxon>
    </lineage>
</organism>
<evidence type="ECO:0000313" key="1">
    <source>
        <dbReference type="EMBL" id="SER46150.1"/>
    </source>
</evidence>
<protein>
    <submittedName>
        <fullName evidence="1">Uncharacterized protein</fullName>
    </submittedName>
</protein>
<dbReference type="InterPro" id="IPR046556">
    <property type="entry name" value="DUF6710"/>
</dbReference>